<evidence type="ECO:0000313" key="2">
    <source>
        <dbReference type="EMBL" id="PNH00967.1"/>
    </source>
</evidence>
<dbReference type="EMBL" id="PGGS01001074">
    <property type="protein sequence ID" value="PNH00967.1"/>
    <property type="molecule type" value="Genomic_DNA"/>
</dbReference>
<feature type="region of interest" description="Disordered" evidence="1">
    <location>
        <begin position="131"/>
        <end position="215"/>
    </location>
</feature>
<reference evidence="2 3" key="1">
    <citation type="journal article" date="2017" name="Mol. Biol. Evol.">
        <title>The 4-celled Tetrabaena socialis nuclear genome reveals the essential components for genetic control of cell number at the origin of multicellularity in the volvocine lineage.</title>
        <authorList>
            <person name="Featherston J."/>
            <person name="Arakaki Y."/>
            <person name="Hanschen E.R."/>
            <person name="Ferris P.J."/>
            <person name="Michod R.E."/>
            <person name="Olson B.J.S.C."/>
            <person name="Nozaki H."/>
            <person name="Durand P.M."/>
        </authorList>
    </citation>
    <scope>NUCLEOTIDE SEQUENCE [LARGE SCALE GENOMIC DNA]</scope>
    <source>
        <strain evidence="2 3">NIES-571</strain>
    </source>
</reference>
<name>A0A2J7ZL17_9CHLO</name>
<protein>
    <submittedName>
        <fullName evidence="2">Uncharacterized protein</fullName>
    </submittedName>
</protein>
<feature type="region of interest" description="Disordered" evidence="1">
    <location>
        <begin position="74"/>
        <end position="105"/>
    </location>
</feature>
<gene>
    <name evidence="2" type="ORF">TSOC_013173</name>
</gene>
<evidence type="ECO:0000313" key="3">
    <source>
        <dbReference type="Proteomes" id="UP000236333"/>
    </source>
</evidence>
<dbReference type="Proteomes" id="UP000236333">
    <property type="component" value="Unassembled WGS sequence"/>
</dbReference>
<sequence length="231" mass="25203">MGAADSSCAAAACAHDPFTGNVATLLLQWPPARTHGKERSWRSVVEDARFLQLFPRRYSPVTSHVLNNLQTMMESDDDEEPGGSGDDLGAPRFQAHGSAASRDPQHAAAMELMAQFKRHLRDNMPANGGASFAVGSFAHDNHDSDSDAEGDRGRGAEPAAEWSAGTRRARALSQRHTRSEQGHTTGTKGRRNRAPSQPQRGRVADAPWDDTKPFQTPYGTVYGYWRLCPYG</sequence>
<feature type="compositionally biased region" description="Basic residues" evidence="1">
    <location>
        <begin position="167"/>
        <end position="176"/>
    </location>
</feature>
<organism evidence="2 3">
    <name type="scientific">Tetrabaena socialis</name>
    <dbReference type="NCBI Taxonomy" id="47790"/>
    <lineage>
        <taxon>Eukaryota</taxon>
        <taxon>Viridiplantae</taxon>
        <taxon>Chlorophyta</taxon>
        <taxon>core chlorophytes</taxon>
        <taxon>Chlorophyceae</taxon>
        <taxon>CS clade</taxon>
        <taxon>Chlamydomonadales</taxon>
        <taxon>Tetrabaenaceae</taxon>
        <taxon>Tetrabaena</taxon>
    </lineage>
</organism>
<dbReference type="AlphaFoldDB" id="A0A2J7ZL17"/>
<feature type="compositionally biased region" description="Basic and acidic residues" evidence="1">
    <location>
        <begin position="139"/>
        <end position="155"/>
    </location>
</feature>
<keyword evidence="3" id="KW-1185">Reference proteome</keyword>
<comment type="caution">
    <text evidence="2">The sequence shown here is derived from an EMBL/GenBank/DDBJ whole genome shotgun (WGS) entry which is preliminary data.</text>
</comment>
<proteinExistence type="predicted"/>
<evidence type="ECO:0000256" key="1">
    <source>
        <dbReference type="SAM" id="MobiDB-lite"/>
    </source>
</evidence>
<accession>A0A2J7ZL17</accession>
<dbReference type="OrthoDB" id="547030at2759"/>